<organism evidence="1 2">
    <name type="scientific">Leuconostoc gasicomitatum</name>
    <dbReference type="NCBI Taxonomy" id="115778"/>
    <lineage>
        <taxon>Bacteria</taxon>
        <taxon>Bacillati</taxon>
        <taxon>Bacillota</taxon>
        <taxon>Bacilli</taxon>
        <taxon>Lactobacillales</taxon>
        <taxon>Lactobacillaceae</taxon>
        <taxon>Leuconostoc</taxon>
        <taxon>Leuconostoc gelidum group</taxon>
    </lineage>
</organism>
<dbReference type="EMBL" id="JAHBFI010000014">
    <property type="protein sequence ID" value="MBZ5962707.1"/>
    <property type="molecule type" value="Genomic_DNA"/>
</dbReference>
<accession>A0A9Q3SY24</accession>
<evidence type="ECO:0000313" key="1">
    <source>
        <dbReference type="EMBL" id="MBZ5962707.1"/>
    </source>
</evidence>
<dbReference type="Pfam" id="PF08282">
    <property type="entry name" value="Hydrolase_3"/>
    <property type="match status" value="1"/>
</dbReference>
<dbReference type="RefSeq" id="WP_010391131.1">
    <property type="nucleotide sequence ID" value="NZ_BPKT01000002.1"/>
</dbReference>
<gene>
    <name evidence="1" type="ORF">KIJ12_06050</name>
</gene>
<dbReference type="AlphaFoldDB" id="A0A9Q3SY24"/>
<dbReference type="Gene3D" id="3.40.50.1000">
    <property type="entry name" value="HAD superfamily/HAD-like"/>
    <property type="match status" value="1"/>
</dbReference>
<name>A0A9Q3SY24_9LACO</name>
<dbReference type="OMA" id="HRRYFKK"/>
<sequence length="267" mass="29349">MANIQLIATDLDGTFLSDDKSFDKALFRVVLDKLKNKNIQLAIATGVHQERINVLLADFLDEGMAYVTNNGARVTNADGQLIYERTMALPILLRVQQLLIDFPVKPSRGLVYSTDDTAYIPSEYAHITLQTHRRYFKKVIIFDDVSEIKAPILKVTMNWQNFDETQFYDVARQALGDSVHITETGTGAIDIVAAGVNKAIGLKMLADNLGISMANIAAFGDGENDLEMLMAVGQPFIMPDASITGPFNPVSADNNHAGVLKTILDMI</sequence>
<dbReference type="PANTHER" id="PTHR10000">
    <property type="entry name" value="PHOSPHOSERINE PHOSPHATASE"/>
    <property type="match status" value="1"/>
</dbReference>
<dbReference type="SUPFAM" id="SSF56784">
    <property type="entry name" value="HAD-like"/>
    <property type="match status" value="1"/>
</dbReference>
<dbReference type="GO" id="GO:0000287">
    <property type="term" value="F:magnesium ion binding"/>
    <property type="evidence" value="ECO:0007669"/>
    <property type="project" value="TreeGrafter"/>
</dbReference>
<dbReference type="Proteomes" id="UP000752647">
    <property type="component" value="Unassembled WGS sequence"/>
</dbReference>
<reference evidence="1" key="1">
    <citation type="submission" date="2021-05" db="EMBL/GenBank/DDBJ databases">
        <title>Pangenome of Leuconostoc gelidum warrants species status for Leuconostoc gelidum subsp. gasicomitatum.</title>
        <authorList>
            <person name="Johansson P."/>
            <person name="Sade E."/>
            <person name="Hultman J."/>
            <person name="Auvinen P."/>
            <person name="Bjorkroth J."/>
        </authorList>
    </citation>
    <scope>NUCLEOTIDE SEQUENCE</scope>
    <source>
        <strain evidence="1">A.21.4</strain>
    </source>
</reference>
<dbReference type="GO" id="GO:0016791">
    <property type="term" value="F:phosphatase activity"/>
    <property type="evidence" value="ECO:0007669"/>
    <property type="project" value="TreeGrafter"/>
</dbReference>
<dbReference type="PANTHER" id="PTHR10000:SF53">
    <property type="entry name" value="5-AMINO-6-(5-PHOSPHO-D-RIBITYLAMINO)URACIL PHOSPHATASE YBJI-RELATED"/>
    <property type="match status" value="1"/>
</dbReference>
<dbReference type="InterPro" id="IPR036412">
    <property type="entry name" value="HAD-like_sf"/>
</dbReference>
<dbReference type="GO" id="GO:0005829">
    <property type="term" value="C:cytosol"/>
    <property type="evidence" value="ECO:0007669"/>
    <property type="project" value="TreeGrafter"/>
</dbReference>
<evidence type="ECO:0000313" key="2">
    <source>
        <dbReference type="Proteomes" id="UP000752647"/>
    </source>
</evidence>
<dbReference type="InterPro" id="IPR023214">
    <property type="entry name" value="HAD_sf"/>
</dbReference>
<dbReference type="PROSITE" id="PS01229">
    <property type="entry name" value="COF_2"/>
    <property type="match status" value="1"/>
</dbReference>
<proteinExistence type="predicted"/>
<comment type="caution">
    <text evidence="1">The sequence shown here is derived from an EMBL/GenBank/DDBJ whole genome shotgun (WGS) entry which is preliminary data.</text>
</comment>
<dbReference type="Gene3D" id="3.30.1240.10">
    <property type="match status" value="1"/>
</dbReference>
<dbReference type="GeneID" id="34301549"/>
<protein>
    <submittedName>
        <fullName evidence="1">HAD family phosphatase</fullName>
    </submittedName>
</protein>